<dbReference type="Pfam" id="PF06574">
    <property type="entry name" value="FAD_syn"/>
    <property type="match status" value="1"/>
</dbReference>
<evidence type="ECO:0000256" key="6">
    <source>
        <dbReference type="ARBA" id="ARBA00022695"/>
    </source>
</evidence>
<dbReference type="Gene3D" id="3.40.50.620">
    <property type="entry name" value="HUPs"/>
    <property type="match status" value="1"/>
</dbReference>
<dbReference type="InterPro" id="IPR014729">
    <property type="entry name" value="Rossmann-like_a/b/a_fold"/>
</dbReference>
<dbReference type="GO" id="GO:0003919">
    <property type="term" value="F:FMN adenylyltransferase activity"/>
    <property type="evidence" value="ECO:0007669"/>
    <property type="project" value="UniProtKB-EC"/>
</dbReference>
<evidence type="ECO:0000256" key="1">
    <source>
        <dbReference type="ARBA" id="ARBA00004726"/>
    </source>
</evidence>
<evidence type="ECO:0000256" key="2">
    <source>
        <dbReference type="ARBA" id="ARBA00012393"/>
    </source>
</evidence>
<name>A0A1Y1I0Y3_KLENI</name>
<dbReference type="GO" id="GO:0006747">
    <property type="term" value="P:FAD biosynthetic process"/>
    <property type="evidence" value="ECO:0007669"/>
    <property type="project" value="UniProtKB-UniPathway"/>
</dbReference>
<evidence type="ECO:0000256" key="8">
    <source>
        <dbReference type="ARBA" id="ARBA00022827"/>
    </source>
</evidence>
<sequence length="370" mass="39544">MGTWCPLPLRHLSNTASLTGHHRVHAVGGRGVVRSSASKADSSPSAKGLLDDLRKEVDARDTVPLQEVAGGVVCLGKFDALHLGHRALAERAATIGHMFMLSFSNMAAVLGWEPRLPLVASCHRPAVLRQWASVCGGIAPREVLLDFRSVRSLSPAAFVDLLADQLAVKGIVAGDNYRFGYKAAGDAAQLQSLGAARGLAVAIVGSVQDCGPACAPGGIPLADRKISSTRVREALQRGDLQCVEQLLGRRHQLAVGLPGSSVNIASYAHLKLPRLNFLNEPPCLGTYEALLSIIATGRPQQQISRRNENGLTQESDGLDGLELGLARVRIDVENLGIDFHDVGKVEQLEHRIRTSSAPQLLSLEFVSDQR</sequence>
<evidence type="ECO:0000256" key="4">
    <source>
        <dbReference type="ARBA" id="ARBA00022643"/>
    </source>
</evidence>
<accession>A0A1Y1I0Y3</accession>
<dbReference type="SUPFAM" id="SSF52374">
    <property type="entry name" value="Nucleotidylyl transferase"/>
    <property type="match status" value="1"/>
</dbReference>
<dbReference type="GO" id="GO:0009231">
    <property type="term" value="P:riboflavin biosynthetic process"/>
    <property type="evidence" value="ECO:0007669"/>
    <property type="project" value="InterPro"/>
</dbReference>
<keyword evidence="8" id="KW-0274">FAD</keyword>
<dbReference type="GO" id="GO:0005524">
    <property type="term" value="F:ATP binding"/>
    <property type="evidence" value="ECO:0007669"/>
    <property type="project" value="UniProtKB-KW"/>
</dbReference>
<dbReference type="AlphaFoldDB" id="A0A1Y1I0Y3"/>
<dbReference type="InterPro" id="IPR015864">
    <property type="entry name" value="FAD_synthase"/>
</dbReference>
<evidence type="ECO:0000259" key="10">
    <source>
        <dbReference type="Pfam" id="PF06574"/>
    </source>
</evidence>
<comment type="pathway">
    <text evidence="1">Cofactor biosynthesis; FAD biosynthesis; FAD from FMN: step 1/1.</text>
</comment>
<proteinExistence type="predicted"/>
<dbReference type="STRING" id="105231.A0A1Y1I0Y3"/>
<dbReference type="UniPathway" id="UPA00277">
    <property type="reaction ID" value="UER00407"/>
</dbReference>
<keyword evidence="3" id="KW-0285">Flavoprotein</keyword>
<feature type="domain" description="FAD synthetase" evidence="10">
    <location>
        <begin position="149"/>
        <end position="209"/>
    </location>
</feature>
<keyword evidence="9" id="KW-0067">ATP-binding</keyword>
<dbReference type="Proteomes" id="UP000054558">
    <property type="component" value="Unassembled WGS sequence"/>
</dbReference>
<keyword evidence="6" id="KW-0548">Nucleotidyltransferase</keyword>
<dbReference type="OMA" id="SHHFRDC"/>
<dbReference type="EMBL" id="DF237125">
    <property type="protein sequence ID" value="GAQ84113.1"/>
    <property type="molecule type" value="Genomic_DNA"/>
</dbReference>
<organism evidence="11 12">
    <name type="scientific">Klebsormidium nitens</name>
    <name type="common">Green alga</name>
    <name type="synonym">Ulothrix nitens</name>
    <dbReference type="NCBI Taxonomy" id="105231"/>
    <lineage>
        <taxon>Eukaryota</taxon>
        <taxon>Viridiplantae</taxon>
        <taxon>Streptophyta</taxon>
        <taxon>Klebsormidiophyceae</taxon>
        <taxon>Klebsormidiales</taxon>
        <taxon>Klebsormidiaceae</taxon>
        <taxon>Klebsormidium</taxon>
    </lineage>
</organism>
<keyword evidence="7" id="KW-0547">Nucleotide-binding</keyword>
<evidence type="ECO:0000256" key="3">
    <source>
        <dbReference type="ARBA" id="ARBA00022630"/>
    </source>
</evidence>
<keyword evidence="12" id="KW-1185">Reference proteome</keyword>
<gene>
    <name evidence="11" type="ORF">KFL_001760220</name>
</gene>
<dbReference type="OrthoDB" id="414641at2759"/>
<evidence type="ECO:0000256" key="5">
    <source>
        <dbReference type="ARBA" id="ARBA00022679"/>
    </source>
</evidence>
<protein>
    <recommendedName>
        <fullName evidence="2">FAD synthase</fullName>
        <ecNumber evidence="2">2.7.7.2</ecNumber>
    </recommendedName>
</protein>
<keyword evidence="5" id="KW-0808">Transferase</keyword>
<evidence type="ECO:0000256" key="9">
    <source>
        <dbReference type="ARBA" id="ARBA00022840"/>
    </source>
</evidence>
<reference evidence="11 12" key="1">
    <citation type="journal article" date="2014" name="Nat. Commun.">
        <title>Klebsormidium flaccidum genome reveals primary factors for plant terrestrial adaptation.</title>
        <authorList>
            <person name="Hori K."/>
            <person name="Maruyama F."/>
            <person name="Fujisawa T."/>
            <person name="Togashi T."/>
            <person name="Yamamoto N."/>
            <person name="Seo M."/>
            <person name="Sato S."/>
            <person name="Yamada T."/>
            <person name="Mori H."/>
            <person name="Tajima N."/>
            <person name="Moriyama T."/>
            <person name="Ikeuchi M."/>
            <person name="Watanabe M."/>
            <person name="Wada H."/>
            <person name="Kobayashi K."/>
            <person name="Saito M."/>
            <person name="Masuda T."/>
            <person name="Sasaki-Sekimoto Y."/>
            <person name="Mashiguchi K."/>
            <person name="Awai K."/>
            <person name="Shimojima M."/>
            <person name="Masuda S."/>
            <person name="Iwai M."/>
            <person name="Nobusawa T."/>
            <person name="Narise T."/>
            <person name="Kondo S."/>
            <person name="Saito H."/>
            <person name="Sato R."/>
            <person name="Murakawa M."/>
            <person name="Ihara Y."/>
            <person name="Oshima-Yamada Y."/>
            <person name="Ohtaka K."/>
            <person name="Satoh M."/>
            <person name="Sonobe K."/>
            <person name="Ishii M."/>
            <person name="Ohtani R."/>
            <person name="Kanamori-Sato M."/>
            <person name="Honoki R."/>
            <person name="Miyazaki D."/>
            <person name="Mochizuki H."/>
            <person name="Umetsu J."/>
            <person name="Higashi K."/>
            <person name="Shibata D."/>
            <person name="Kamiya Y."/>
            <person name="Sato N."/>
            <person name="Nakamura Y."/>
            <person name="Tabata S."/>
            <person name="Ida S."/>
            <person name="Kurokawa K."/>
            <person name="Ohta H."/>
        </authorList>
    </citation>
    <scope>NUCLEOTIDE SEQUENCE [LARGE SCALE GENOMIC DNA]</scope>
    <source>
        <strain evidence="11 12">NIES-2285</strain>
    </source>
</reference>
<evidence type="ECO:0000313" key="12">
    <source>
        <dbReference type="Proteomes" id="UP000054558"/>
    </source>
</evidence>
<evidence type="ECO:0000313" key="11">
    <source>
        <dbReference type="EMBL" id="GAQ84113.1"/>
    </source>
</evidence>
<keyword evidence="4" id="KW-0288">FMN</keyword>
<evidence type="ECO:0000256" key="7">
    <source>
        <dbReference type="ARBA" id="ARBA00022741"/>
    </source>
</evidence>
<dbReference type="EC" id="2.7.7.2" evidence="2"/>